<evidence type="ECO:0000313" key="1">
    <source>
        <dbReference type="EMBL" id="MED6194268.1"/>
    </source>
</evidence>
<gene>
    <name evidence="1" type="ORF">PIB30_026920</name>
</gene>
<name>A0ABU6XC76_9FABA</name>
<comment type="caution">
    <text evidence="1">The sequence shown here is derived from an EMBL/GenBank/DDBJ whole genome shotgun (WGS) entry which is preliminary data.</text>
</comment>
<proteinExistence type="predicted"/>
<keyword evidence="2" id="KW-1185">Reference proteome</keyword>
<evidence type="ECO:0000313" key="2">
    <source>
        <dbReference type="Proteomes" id="UP001341840"/>
    </source>
</evidence>
<sequence length="71" mass="8572">MEQPDNLLRGYEGTLYRLDVVNHIVGRIAHMAPRFIRTWRNTMRQPDERIRDLLRRAGFEHVATMVQWDHD</sequence>
<reference evidence="1 2" key="1">
    <citation type="journal article" date="2023" name="Plants (Basel)">
        <title>Bridging the Gap: Combining Genomics and Transcriptomics Approaches to Understand Stylosanthes scabra, an Orphan Legume from the Brazilian Caatinga.</title>
        <authorList>
            <person name="Ferreira-Neto J.R.C."/>
            <person name="da Silva M.D."/>
            <person name="Binneck E."/>
            <person name="de Melo N.F."/>
            <person name="da Silva R.H."/>
            <person name="de Melo A.L.T.M."/>
            <person name="Pandolfi V."/>
            <person name="Bustamante F.O."/>
            <person name="Brasileiro-Vidal A.C."/>
            <person name="Benko-Iseppon A.M."/>
        </authorList>
    </citation>
    <scope>NUCLEOTIDE SEQUENCE [LARGE SCALE GENOMIC DNA]</scope>
    <source>
        <tissue evidence="1">Leaves</tissue>
    </source>
</reference>
<organism evidence="1 2">
    <name type="scientific">Stylosanthes scabra</name>
    <dbReference type="NCBI Taxonomy" id="79078"/>
    <lineage>
        <taxon>Eukaryota</taxon>
        <taxon>Viridiplantae</taxon>
        <taxon>Streptophyta</taxon>
        <taxon>Embryophyta</taxon>
        <taxon>Tracheophyta</taxon>
        <taxon>Spermatophyta</taxon>
        <taxon>Magnoliopsida</taxon>
        <taxon>eudicotyledons</taxon>
        <taxon>Gunneridae</taxon>
        <taxon>Pentapetalae</taxon>
        <taxon>rosids</taxon>
        <taxon>fabids</taxon>
        <taxon>Fabales</taxon>
        <taxon>Fabaceae</taxon>
        <taxon>Papilionoideae</taxon>
        <taxon>50 kb inversion clade</taxon>
        <taxon>dalbergioids sensu lato</taxon>
        <taxon>Dalbergieae</taxon>
        <taxon>Pterocarpus clade</taxon>
        <taxon>Stylosanthes</taxon>
    </lineage>
</organism>
<protein>
    <submittedName>
        <fullName evidence="1">Uncharacterized protein</fullName>
    </submittedName>
</protein>
<dbReference type="Proteomes" id="UP001341840">
    <property type="component" value="Unassembled WGS sequence"/>
</dbReference>
<accession>A0ABU6XC76</accession>
<dbReference type="EMBL" id="JASCZI010211551">
    <property type="protein sequence ID" value="MED6194268.1"/>
    <property type="molecule type" value="Genomic_DNA"/>
</dbReference>